<feature type="region of interest" description="Disordered" evidence="1">
    <location>
        <begin position="1"/>
        <end position="21"/>
    </location>
</feature>
<proteinExistence type="predicted"/>
<dbReference type="AlphaFoldDB" id="A0A7W9QF06"/>
<comment type="caution">
    <text evidence="2">The sequence shown here is derived from an EMBL/GenBank/DDBJ whole genome shotgun (WGS) entry which is preliminary data.</text>
</comment>
<evidence type="ECO:0000313" key="3">
    <source>
        <dbReference type="Proteomes" id="UP000588098"/>
    </source>
</evidence>
<feature type="compositionally biased region" description="Basic residues" evidence="1">
    <location>
        <begin position="147"/>
        <end position="156"/>
    </location>
</feature>
<accession>A0A7W9QF06</accession>
<evidence type="ECO:0000313" key="2">
    <source>
        <dbReference type="EMBL" id="MBB5938764.1"/>
    </source>
</evidence>
<organism evidence="2 3">
    <name type="scientific">Streptomyces zagrosensis</name>
    <dbReference type="NCBI Taxonomy" id="1042984"/>
    <lineage>
        <taxon>Bacteria</taxon>
        <taxon>Bacillati</taxon>
        <taxon>Actinomycetota</taxon>
        <taxon>Actinomycetes</taxon>
        <taxon>Kitasatosporales</taxon>
        <taxon>Streptomycetaceae</taxon>
        <taxon>Streptomyces</taxon>
    </lineage>
</organism>
<keyword evidence="3" id="KW-1185">Reference proteome</keyword>
<sequence length="226" mass="24379">MSRPMTAHAPGGKHGHDHAPATFQVARRSTTAARRRASVPYWAAVPGHGLGELILAVSGYIAAPGPEQTSFPATGPRPRGAPPAAVTRRGRGGLGAKAEGNKAPGRSPVPPLAHGRRCPGKRYAREPERRTPARHGRPTRTEVSARAVRKHTSHRRAVGLRCTRRLALVCRGRWRPPATRSALPSMPRTRRPGSGSRNAQGRRRTRRLDIEEEAGVMGGDGYGKRD</sequence>
<feature type="compositionally biased region" description="Gly residues" evidence="1">
    <location>
        <begin position="216"/>
        <end position="226"/>
    </location>
</feature>
<evidence type="ECO:0000256" key="1">
    <source>
        <dbReference type="SAM" id="MobiDB-lite"/>
    </source>
</evidence>
<protein>
    <submittedName>
        <fullName evidence="2">Uncharacterized protein</fullName>
    </submittedName>
</protein>
<feature type="region of interest" description="Disordered" evidence="1">
    <location>
        <begin position="67"/>
        <end position="156"/>
    </location>
</feature>
<name>A0A7W9QF06_9ACTN</name>
<feature type="region of interest" description="Disordered" evidence="1">
    <location>
        <begin position="177"/>
        <end position="226"/>
    </location>
</feature>
<dbReference type="EMBL" id="JACHJL010000018">
    <property type="protein sequence ID" value="MBB5938764.1"/>
    <property type="molecule type" value="Genomic_DNA"/>
</dbReference>
<reference evidence="2 3" key="1">
    <citation type="submission" date="2020-08" db="EMBL/GenBank/DDBJ databases">
        <title>Genomic Encyclopedia of Type Strains, Phase III (KMG-III): the genomes of soil and plant-associated and newly described type strains.</title>
        <authorList>
            <person name="Whitman W."/>
        </authorList>
    </citation>
    <scope>NUCLEOTIDE SEQUENCE [LARGE SCALE GENOMIC DNA]</scope>
    <source>
        <strain evidence="2 3">CECT 8305</strain>
    </source>
</reference>
<gene>
    <name evidence="2" type="ORF">FHS42_005855</name>
</gene>
<dbReference type="Proteomes" id="UP000588098">
    <property type="component" value="Unassembled WGS sequence"/>
</dbReference>
<feature type="compositionally biased region" description="Low complexity" evidence="1">
    <location>
        <begin position="72"/>
        <end position="87"/>
    </location>
</feature>